<dbReference type="EMBL" id="CAADRP010001741">
    <property type="protein sequence ID" value="VFU50777.1"/>
    <property type="molecule type" value="Genomic_DNA"/>
</dbReference>
<evidence type="ECO:0000313" key="8">
    <source>
        <dbReference type="EMBL" id="VFU50777.1"/>
    </source>
</evidence>
<dbReference type="PANTHER" id="PTHR45650:SF75">
    <property type="entry name" value="GDSL-LIKE LIPASE_ACYLHYDROLASE"/>
    <property type="match status" value="1"/>
</dbReference>
<evidence type="ECO:0000256" key="7">
    <source>
        <dbReference type="ARBA" id="ARBA00023098"/>
    </source>
</evidence>
<keyword evidence="5" id="KW-0378">Hydrolase</keyword>
<dbReference type="PANTHER" id="PTHR45650">
    <property type="entry name" value="GDSL-LIKE LIPASE/ACYLHYDROLASE-RELATED"/>
    <property type="match status" value="1"/>
</dbReference>
<evidence type="ECO:0008006" key="9">
    <source>
        <dbReference type="Google" id="ProtNLM"/>
    </source>
</evidence>
<name>A0A6N2MD17_SALVM</name>
<dbReference type="InterPro" id="IPR036514">
    <property type="entry name" value="SGNH_hydro_sf"/>
</dbReference>
<evidence type="ECO:0000256" key="6">
    <source>
        <dbReference type="ARBA" id="ARBA00022963"/>
    </source>
</evidence>
<protein>
    <recommendedName>
        <fullName evidence="9">GDSL esterase/lipase</fullName>
    </recommendedName>
</protein>
<keyword evidence="6" id="KW-0442">Lipid degradation</keyword>
<evidence type="ECO:0000256" key="3">
    <source>
        <dbReference type="ARBA" id="ARBA00022525"/>
    </source>
</evidence>
<evidence type="ECO:0000256" key="5">
    <source>
        <dbReference type="ARBA" id="ARBA00022801"/>
    </source>
</evidence>
<accession>A0A6N2MD17</accession>
<comment type="subcellular location">
    <subcellularLocation>
        <location evidence="1">Secreted</location>
    </subcellularLocation>
</comment>
<evidence type="ECO:0000256" key="2">
    <source>
        <dbReference type="ARBA" id="ARBA00008668"/>
    </source>
</evidence>
<reference evidence="8" key="1">
    <citation type="submission" date="2019-03" db="EMBL/GenBank/DDBJ databases">
        <authorList>
            <person name="Mank J."/>
            <person name="Almeida P."/>
        </authorList>
    </citation>
    <scope>NUCLEOTIDE SEQUENCE</scope>
    <source>
        <strain evidence="8">78183</strain>
    </source>
</reference>
<gene>
    <name evidence="8" type="ORF">SVIM_LOCUS339492</name>
</gene>
<dbReference type="GO" id="GO:0016787">
    <property type="term" value="F:hydrolase activity"/>
    <property type="evidence" value="ECO:0007669"/>
    <property type="project" value="UniProtKB-KW"/>
</dbReference>
<proteinExistence type="inferred from homology"/>
<dbReference type="GO" id="GO:0005576">
    <property type="term" value="C:extracellular region"/>
    <property type="evidence" value="ECO:0007669"/>
    <property type="project" value="UniProtKB-SubCell"/>
</dbReference>
<keyword evidence="4" id="KW-0732">Signal</keyword>
<dbReference type="GO" id="GO:0016042">
    <property type="term" value="P:lipid catabolic process"/>
    <property type="evidence" value="ECO:0007669"/>
    <property type="project" value="UniProtKB-KW"/>
</dbReference>
<keyword evidence="7" id="KW-0443">Lipid metabolism</keyword>
<evidence type="ECO:0000256" key="4">
    <source>
        <dbReference type="ARBA" id="ARBA00022729"/>
    </source>
</evidence>
<evidence type="ECO:0000256" key="1">
    <source>
        <dbReference type="ARBA" id="ARBA00004613"/>
    </source>
</evidence>
<sequence>MHRYVIALSGSKECKRSLRYLLVFPVYSNKDSNPQVPCFFIFGDSLADNGNNNHLATIAKANYHPFGIDFLNRTDTRRFTDG</sequence>
<dbReference type="AlphaFoldDB" id="A0A6N2MD17"/>
<organism evidence="8">
    <name type="scientific">Salix viminalis</name>
    <name type="common">Common osier</name>
    <name type="synonym">Basket willow</name>
    <dbReference type="NCBI Taxonomy" id="40686"/>
    <lineage>
        <taxon>Eukaryota</taxon>
        <taxon>Viridiplantae</taxon>
        <taxon>Streptophyta</taxon>
        <taxon>Embryophyta</taxon>
        <taxon>Tracheophyta</taxon>
        <taxon>Spermatophyta</taxon>
        <taxon>Magnoliopsida</taxon>
        <taxon>eudicotyledons</taxon>
        <taxon>Gunneridae</taxon>
        <taxon>Pentapetalae</taxon>
        <taxon>rosids</taxon>
        <taxon>fabids</taxon>
        <taxon>Malpighiales</taxon>
        <taxon>Salicaceae</taxon>
        <taxon>Saliceae</taxon>
        <taxon>Salix</taxon>
    </lineage>
</organism>
<comment type="similarity">
    <text evidence="2">Belongs to the 'GDSL' lipolytic enzyme family.</text>
</comment>
<keyword evidence="3" id="KW-0964">Secreted</keyword>
<dbReference type="InterPro" id="IPR051238">
    <property type="entry name" value="GDSL_esterase/lipase"/>
</dbReference>
<dbReference type="Gene3D" id="3.40.50.1110">
    <property type="entry name" value="SGNH hydrolase"/>
    <property type="match status" value="1"/>
</dbReference>